<sequence>MRVTLYGWCLAIWSTHLIASAFTVPINIRVHPSSSSSSCSQGRLLERQTSTSSSSSSCNNIAKHCQQRQRTTTRLNDISEWRDMMFDEIVLDDLDEESVNNAETISGPLREVCVLPFSYDDVILQGETKELRLYEERFIHLFDDCMENHAGMVAMGLLAQSGVIQSVPLCEIEAYNRMEGFGIFVTIRSVGRASLITLTEQEPYMKTICTEKIDKISPNLDLHNLLAANIENMMVTISSMEYEIKQAANKDNDNYSTTTLDNASSSSGNAKMKRRILKAQLEDQFYKDDDNEEEEDEEEDDDEEDEDDEDIADLDRSGRFRLAFKTAKATDQQGYINPLLAAKCERSLQDLTAISWAAFCTEEDRLDLAAYRIQALDCDDLFERLKLGSHMMKEKKESLQKLMKKNGIKFESRDDDSFPSFGSEEDTP</sequence>
<feature type="chain" id="PRO_5031429589" description="Lon N-terminal domain-containing protein" evidence="2">
    <location>
        <begin position="24"/>
        <end position="428"/>
    </location>
</feature>
<feature type="signal peptide" evidence="2">
    <location>
        <begin position="1"/>
        <end position="23"/>
    </location>
</feature>
<dbReference type="PANTHER" id="PTHR46732:SF8">
    <property type="entry name" value="ATP-DEPENDENT PROTEASE LA (LON) DOMAIN PROTEIN"/>
    <property type="match status" value="1"/>
</dbReference>
<protein>
    <recommendedName>
        <fullName evidence="4">Lon N-terminal domain-containing protein</fullName>
    </recommendedName>
</protein>
<feature type="region of interest" description="Disordered" evidence="1">
    <location>
        <begin position="284"/>
        <end position="312"/>
    </location>
</feature>
<evidence type="ECO:0000256" key="1">
    <source>
        <dbReference type="SAM" id="MobiDB-lite"/>
    </source>
</evidence>
<proteinExistence type="predicted"/>
<dbReference type="PANTHER" id="PTHR46732">
    <property type="entry name" value="ATP-DEPENDENT PROTEASE LA (LON) DOMAIN PROTEIN"/>
    <property type="match status" value="1"/>
</dbReference>
<evidence type="ECO:0000256" key="2">
    <source>
        <dbReference type="SAM" id="SignalP"/>
    </source>
</evidence>
<name>A0A7S2W004_9STRA</name>
<dbReference type="InterPro" id="IPR015947">
    <property type="entry name" value="PUA-like_sf"/>
</dbReference>
<dbReference type="SUPFAM" id="SSF88697">
    <property type="entry name" value="PUA domain-like"/>
    <property type="match status" value="1"/>
</dbReference>
<gene>
    <name evidence="3" type="ORF">EANT1437_LOCUS2734</name>
</gene>
<organism evidence="3">
    <name type="scientific">Eucampia antarctica</name>
    <dbReference type="NCBI Taxonomy" id="49252"/>
    <lineage>
        <taxon>Eukaryota</taxon>
        <taxon>Sar</taxon>
        <taxon>Stramenopiles</taxon>
        <taxon>Ochrophyta</taxon>
        <taxon>Bacillariophyta</taxon>
        <taxon>Mediophyceae</taxon>
        <taxon>Biddulphiophycidae</taxon>
        <taxon>Hemiaulales</taxon>
        <taxon>Hemiaulaceae</taxon>
        <taxon>Eucampia</taxon>
    </lineage>
</organism>
<keyword evidence="2" id="KW-0732">Signal</keyword>
<evidence type="ECO:0000313" key="3">
    <source>
        <dbReference type="EMBL" id="CAD9658932.1"/>
    </source>
</evidence>
<accession>A0A7S2W004</accession>
<dbReference type="EMBL" id="HBHI01005437">
    <property type="protein sequence ID" value="CAD9658932.1"/>
    <property type="molecule type" value="Transcribed_RNA"/>
</dbReference>
<reference evidence="3" key="1">
    <citation type="submission" date="2021-01" db="EMBL/GenBank/DDBJ databases">
        <authorList>
            <person name="Corre E."/>
            <person name="Pelletier E."/>
            <person name="Niang G."/>
            <person name="Scheremetjew M."/>
            <person name="Finn R."/>
            <person name="Kale V."/>
            <person name="Holt S."/>
            <person name="Cochrane G."/>
            <person name="Meng A."/>
            <person name="Brown T."/>
            <person name="Cohen L."/>
        </authorList>
    </citation>
    <scope>NUCLEOTIDE SEQUENCE</scope>
    <source>
        <strain evidence="3">CCMP1452</strain>
    </source>
</reference>
<feature type="compositionally biased region" description="Acidic residues" evidence="1">
    <location>
        <begin position="289"/>
        <end position="312"/>
    </location>
</feature>
<evidence type="ECO:0008006" key="4">
    <source>
        <dbReference type="Google" id="ProtNLM"/>
    </source>
</evidence>
<dbReference type="AlphaFoldDB" id="A0A7S2W004"/>